<gene>
    <name evidence="2" type="ORF">DK3_000041</name>
</gene>
<evidence type="ECO:0000256" key="1">
    <source>
        <dbReference type="SAM" id="Phobius"/>
    </source>
</evidence>
<keyword evidence="1" id="KW-0812">Transmembrane</keyword>
<feature type="transmembrane region" description="Helical" evidence="1">
    <location>
        <begin position="31"/>
        <end position="48"/>
    </location>
</feature>
<keyword evidence="3" id="KW-1185">Reference proteome</keyword>
<proteinExistence type="predicted"/>
<reference evidence="2 3" key="1">
    <citation type="submission" date="2018-12" db="EMBL/GenBank/DDBJ databases">
        <authorList>
            <person name="Kong L."/>
            <person name="Ding Y."/>
            <person name="Wu Q."/>
        </authorList>
    </citation>
    <scope>NUCLEOTIDE SEQUENCE [LARGE SCALE GENOMIC DNA]</scope>
</reference>
<name>A0A3T0IJA3_9CAUD</name>
<evidence type="ECO:0000313" key="2">
    <source>
        <dbReference type="EMBL" id="AZU99839.1"/>
    </source>
</evidence>
<keyword evidence="1" id="KW-0472">Membrane</keyword>
<evidence type="ECO:0000313" key="3">
    <source>
        <dbReference type="Proteomes" id="UP000290280"/>
    </source>
</evidence>
<accession>A0A3T0IJA3</accession>
<protein>
    <submittedName>
        <fullName evidence="2">Uncharacterized protein</fullName>
    </submittedName>
</protein>
<organism evidence="2 3">
    <name type="scientific">Bacillus phage DK3</name>
    <dbReference type="NCBI Taxonomy" id="2500810"/>
    <lineage>
        <taxon>Viruses</taxon>
        <taxon>Duplodnaviria</taxon>
        <taxon>Heunggongvirae</taxon>
        <taxon>Uroviricota</taxon>
        <taxon>Caudoviricetes</taxon>
        <taxon>Salasmaviridae</taxon>
        <taxon>Northropvirinae</taxon>
        <taxon>Hemphillvirus</taxon>
        <taxon>Hemphillvirus DK3</taxon>
    </lineage>
</organism>
<dbReference type="Proteomes" id="UP000290280">
    <property type="component" value="Segment"/>
</dbReference>
<keyword evidence="1" id="KW-1133">Transmembrane helix</keyword>
<sequence>MKNLLMWIYTILTFISIGYLSWNLNVVDDMTFCLILSNFLFWGYLTTFKEYKSNPSN</sequence>
<feature type="transmembrane region" description="Helical" evidence="1">
    <location>
        <begin position="6"/>
        <end position="24"/>
    </location>
</feature>
<dbReference type="EMBL" id="MK284528">
    <property type="protein sequence ID" value="AZU99839.1"/>
    <property type="molecule type" value="Genomic_DNA"/>
</dbReference>